<dbReference type="Gene3D" id="1.10.150.20">
    <property type="entry name" value="5' to 3' exonuclease, C-terminal subdomain"/>
    <property type="match status" value="1"/>
</dbReference>
<proteinExistence type="predicted"/>
<sequence length="180" mass="20144">MKPKRPVAGVFLVATPYWGVEDWEMDEYALREDFASKLPEGVPMFFYHGRDDEVVPFGHLALYKEKLPWATFRGSDGQGHHFDGDLSEVARDIEESSRSTADRSRGSDLPTELGKPARRALVGAGYRWLEQLAELAESEVGVLHGMGPKALGQLRRALAARGLRFASEKDRPSEEGAWDR</sequence>
<accession>A0A6J4NTD0</accession>
<dbReference type="AlphaFoldDB" id="A0A6J4NTD0"/>
<dbReference type="SUPFAM" id="SSF53474">
    <property type="entry name" value="alpha/beta-Hydrolases"/>
    <property type="match status" value="1"/>
</dbReference>
<name>A0A6J4NTD0_9ACTN</name>
<evidence type="ECO:0000256" key="1">
    <source>
        <dbReference type="SAM" id="MobiDB-lite"/>
    </source>
</evidence>
<evidence type="ECO:0008006" key="3">
    <source>
        <dbReference type="Google" id="ProtNLM"/>
    </source>
</evidence>
<gene>
    <name evidence="2" type="ORF">AVDCRST_MAG55-97</name>
</gene>
<dbReference type="InterPro" id="IPR029058">
    <property type="entry name" value="AB_hydrolase_fold"/>
</dbReference>
<evidence type="ECO:0000313" key="2">
    <source>
        <dbReference type="EMBL" id="CAA9391017.1"/>
    </source>
</evidence>
<feature type="compositionally biased region" description="Basic and acidic residues" evidence="1">
    <location>
        <begin position="81"/>
        <end position="106"/>
    </location>
</feature>
<protein>
    <recommendedName>
        <fullName evidence="3">RNA polymerase alpha subunit C-terminal domain-containing protein</fullName>
    </recommendedName>
</protein>
<reference evidence="2" key="1">
    <citation type="submission" date="2020-02" db="EMBL/GenBank/DDBJ databases">
        <authorList>
            <person name="Meier V. D."/>
        </authorList>
    </citation>
    <scope>NUCLEOTIDE SEQUENCE</scope>
    <source>
        <strain evidence="2">AVDCRST_MAG55</strain>
    </source>
</reference>
<organism evidence="2">
    <name type="scientific">uncultured Rubrobacteraceae bacterium</name>
    <dbReference type="NCBI Taxonomy" id="349277"/>
    <lineage>
        <taxon>Bacteria</taxon>
        <taxon>Bacillati</taxon>
        <taxon>Actinomycetota</taxon>
        <taxon>Rubrobacteria</taxon>
        <taxon>Rubrobacterales</taxon>
        <taxon>Rubrobacteraceae</taxon>
        <taxon>environmental samples</taxon>
    </lineage>
</organism>
<feature type="region of interest" description="Disordered" evidence="1">
    <location>
        <begin position="81"/>
        <end position="113"/>
    </location>
</feature>
<dbReference type="Gene3D" id="3.40.50.1820">
    <property type="entry name" value="alpha/beta hydrolase"/>
    <property type="match status" value="1"/>
</dbReference>
<dbReference type="EMBL" id="CADCUZ010000007">
    <property type="protein sequence ID" value="CAA9391017.1"/>
    <property type="molecule type" value="Genomic_DNA"/>
</dbReference>
<dbReference type="SUPFAM" id="SSF47789">
    <property type="entry name" value="C-terminal domain of RNA polymerase alpha subunit"/>
    <property type="match status" value="1"/>
</dbReference>